<feature type="signal peptide" evidence="1">
    <location>
        <begin position="1"/>
        <end position="28"/>
    </location>
</feature>
<gene>
    <name evidence="2" type="ORF">NESG_00527</name>
</gene>
<dbReference type="Proteomes" id="UP000054524">
    <property type="component" value="Unassembled WGS sequence"/>
</dbReference>
<organism evidence="2 3">
    <name type="scientific">Nematocida ausubeli (strain ATCC PRA-371 / ERTm2)</name>
    <name type="common">Nematode killer fungus</name>
    <dbReference type="NCBI Taxonomy" id="1913371"/>
    <lineage>
        <taxon>Eukaryota</taxon>
        <taxon>Fungi</taxon>
        <taxon>Fungi incertae sedis</taxon>
        <taxon>Microsporidia</taxon>
        <taxon>Nematocida</taxon>
    </lineage>
</organism>
<dbReference type="GeneID" id="77675500"/>
<proteinExistence type="predicted"/>
<keyword evidence="1" id="KW-0732">Signal</keyword>
<evidence type="ECO:0000256" key="1">
    <source>
        <dbReference type="SAM" id="SignalP"/>
    </source>
</evidence>
<dbReference type="RefSeq" id="XP_052906003.1">
    <property type="nucleotide sequence ID" value="XM_053048178.1"/>
</dbReference>
<protein>
    <submittedName>
        <fullName evidence="2">Uncharacterized protein</fullName>
    </submittedName>
</protein>
<dbReference type="EMBL" id="AKIJ01000001">
    <property type="protein sequence ID" value="KFG27448.1"/>
    <property type="molecule type" value="Genomic_DNA"/>
</dbReference>
<comment type="caution">
    <text evidence="2">The sequence shown here is derived from an EMBL/GenBank/DDBJ whole genome shotgun (WGS) entry which is preliminary data.</text>
</comment>
<reference evidence="2 3" key="1">
    <citation type="journal article" date="2014" name="Genome Announc.">
        <title>Genome Sequence of the Microsporidian Species Nematocida sp1 Strain ERTm6 (ATCC PRA-372).</title>
        <authorList>
            <person name="Bakowski M.A."/>
            <person name="Priest M."/>
            <person name="Young S."/>
            <person name="Cuomo C.A."/>
            <person name="Troemel E.R."/>
        </authorList>
    </citation>
    <scope>NUCLEOTIDE SEQUENCE [LARGE SCALE GENOMIC DNA]</scope>
    <source>
        <strain evidence="2 3">ERTm6</strain>
    </source>
</reference>
<dbReference type="AlphaFoldDB" id="A0A086J5N0"/>
<evidence type="ECO:0000313" key="2">
    <source>
        <dbReference type="EMBL" id="KFG27448.1"/>
    </source>
</evidence>
<keyword evidence="3" id="KW-1185">Reference proteome</keyword>
<dbReference type="HOGENOM" id="CLU_829213_0_0_1"/>
<feature type="chain" id="PRO_5001807906" evidence="1">
    <location>
        <begin position="29"/>
        <end position="335"/>
    </location>
</feature>
<sequence length="335" mass="35970">MKHSIKPFSTIVNMKIIIMLVLLAVVAGTKEGIDLSLCSDDRTYCYDHIHGMIRHVGSDSIAPPFGVSTQTNDTYGGVAVYSDTNPKVTNSFSSLSVVPAVKYKYSMGNKMVAAPECGLEHSAAECKVVSIGAATPTVSKAVVAGQPYLVSTPSISAPVEEMKVPPAIVSIPETESSLAVDPCDEAPIVTHTPTKVCYSKPQKKYLTVNCCKTTRIPIKEKKTKIPCICADGTPAARVIPEKEPQLEVASGNIAIADTAVTATTSAAHITPAIQIPVQTVSPQVPQLENAHAYMNWALNPQNRSSLIRTPLNTSEEDKLIVEQDRNYIIRASRQL</sequence>
<name>A0A086J5N0_NEMA1</name>
<accession>A0A086J5N0</accession>
<evidence type="ECO:0000313" key="3">
    <source>
        <dbReference type="Proteomes" id="UP000054524"/>
    </source>
</evidence>